<dbReference type="PANTHER" id="PTHR34142">
    <property type="entry name" value="ENDO-BETA-1,4-GLUCANASE A"/>
    <property type="match status" value="1"/>
</dbReference>
<dbReference type="SUPFAM" id="SSF51445">
    <property type="entry name" value="(Trans)glycosidases"/>
    <property type="match status" value="1"/>
</dbReference>
<dbReference type="Proteomes" id="UP000820977">
    <property type="component" value="Unassembled WGS sequence"/>
</dbReference>
<dbReference type="GO" id="GO:0016787">
    <property type="term" value="F:hydrolase activity"/>
    <property type="evidence" value="ECO:0007669"/>
    <property type="project" value="UniProtKB-KW"/>
</dbReference>
<accession>A0ABX2B037</accession>
<dbReference type="InterPro" id="IPR017853">
    <property type="entry name" value="GH"/>
</dbReference>
<evidence type="ECO:0000259" key="4">
    <source>
        <dbReference type="Pfam" id="PF00150"/>
    </source>
</evidence>
<dbReference type="EMBL" id="JABKKJ010000005">
    <property type="protein sequence ID" value="NPE24894.1"/>
    <property type="molecule type" value="Genomic_DNA"/>
</dbReference>
<dbReference type="PANTHER" id="PTHR34142:SF1">
    <property type="entry name" value="GLYCOSIDE HYDROLASE FAMILY 5 DOMAIN-CONTAINING PROTEIN"/>
    <property type="match status" value="1"/>
</dbReference>
<keyword evidence="2 3" id="KW-0326">Glycosidase</keyword>
<keyword evidence="1 3" id="KW-0378">Hydrolase</keyword>
<feature type="domain" description="Glycoside hydrolase family 5" evidence="4">
    <location>
        <begin position="37"/>
        <end position="279"/>
    </location>
</feature>
<evidence type="ECO:0000256" key="2">
    <source>
        <dbReference type="ARBA" id="ARBA00023295"/>
    </source>
</evidence>
<evidence type="ECO:0000256" key="3">
    <source>
        <dbReference type="RuleBase" id="RU361153"/>
    </source>
</evidence>
<name>A0ABX2B037_9BACT</name>
<organism evidence="5 6">
    <name type="scientific">Xylanibacter caecicola</name>
    <dbReference type="NCBI Taxonomy" id="2736294"/>
    <lineage>
        <taxon>Bacteria</taxon>
        <taxon>Pseudomonadati</taxon>
        <taxon>Bacteroidota</taxon>
        <taxon>Bacteroidia</taxon>
        <taxon>Bacteroidales</taxon>
        <taxon>Prevotellaceae</taxon>
        <taxon>Xylanibacter</taxon>
    </lineage>
</organism>
<comment type="caution">
    <text evidence="5">The sequence shown here is derived from an EMBL/GenBank/DDBJ whole genome shotgun (WGS) entry which is preliminary data.</text>
</comment>
<evidence type="ECO:0000313" key="6">
    <source>
        <dbReference type="Proteomes" id="UP000820977"/>
    </source>
</evidence>
<proteinExistence type="inferred from homology"/>
<dbReference type="Pfam" id="PF00150">
    <property type="entry name" value="Cellulase"/>
    <property type="match status" value="1"/>
</dbReference>
<evidence type="ECO:0000313" key="5">
    <source>
        <dbReference type="EMBL" id="NPE24894.1"/>
    </source>
</evidence>
<dbReference type="InterPro" id="IPR001547">
    <property type="entry name" value="Glyco_hydro_5"/>
</dbReference>
<comment type="similarity">
    <text evidence="3">Belongs to the glycosyl hydrolase 5 (cellulase A) family.</text>
</comment>
<evidence type="ECO:0000256" key="1">
    <source>
        <dbReference type="ARBA" id="ARBA00022801"/>
    </source>
</evidence>
<reference evidence="5 6" key="1">
    <citation type="submission" date="2020-05" db="EMBL/GenBank/DDBJ databases">
        <title>Distinct polysaccharide utilization as determinants for interspecies competition between intestinal Prevotella spp.</title>
        <authorList>
            <person name="Galvez E.J.C."/>
            <person name="Iljazovic A."/>
            <person name="Strowig T."/>
        </authorList>
    </citation>
    <scope>NUCLEOTIDE SEQUENCE [LARGE SCALE GENOMIC DNA]</scope>
    <source>
        <strain evidence="5 6">PCHR</strain>
    </source>
</reference>
<dbReference type="Gene3D" id="3.20.20.80">
    <property type="entry name" value="Glycosidases"/>
    <property type="match status" value="1"/>
</dbReference>
<gene>
    <name evidence="5" type="ORF">HPS54_05075</name>
</gene>
<keyword evidence="6" id="KW-1185">Reference proteome</keyword>
<sequence>MSRIKIVIIMLMMTVAASAVTPVKRWGQLQVIGNQLCDSKGEPVALRGVSLGWHNLWPRFYNAKCVKWLRDDWNCTVLRAAMGVCIEDNYKENPEFALSCMNKVIKAAIRNGIYVIIDWHTYYPEKEEAVKFFGMMAKEYGKYPNVIYEIYNEPMEDTWESVSDYAYAVIAEIRKYDKDNIVLVGNPHWDQDLHLVAERPLEGQTNIMYSLHFYAATHGQELRDRAEAAWKKGIPIFVNECAGMECTGDGPLDMEEWQRWTDWMEEHRISWVNWSVSDKNETCSMLIPRARKDGHWTDDVIKPYGRIVRSNLRKYNP</sequence>
<protein>
    <submittedName>
        <fullName evidence="5">Glycoside hydrolase family 5 protein</fullName>
    </submittedName>
</protein>